<organism evidence="1">
    <name type="scientific">Anguilla anguilla</name>
    <name type="common">European freshwater eel</name>
    <name type="synonym">Muraena anguilla</name>
    <dbReference type="NCBI Taxonomy" id="7936"/>
    <lineage>
        <taxon>Eukaryota</taxon>
        <taxon>Metazoa</taxon>
        <taxon>Chordata</taxon>
        <taxon>Craniata</taxon>
        <taxon>Vertebrata</taxon>
        <taxon>Euteleostomi</taxon>
        <taxon>Actinopterygii</taxon>
        <taxon>Neopterygii</taxon>
        <taxon>Teleostei</taxon>
        <taxon>Anguilliformes</taxon>
        <taxon>Anguillidae</taxon>
        <taxon>Anguilla</taxon>
    </lineage>
</organism>
<reference evidence="1" key="2">
    <citation type="journal article" date="2015" name="Fish Shellfish Immunol.">
        <title>Early steps in the European eel (Anguilla anguilla)-Vibrio vulnificus interaction in the gills: Role of the RtxA13 toxin.</title>
        <authorList>
            <person name="Callol A."/>
            <person name="Pajuelo D."/>
            <person name="Ebbesson L."/>
            <person name="Teles M."/>
            <person name="MacKenzie S."/>
            <person name="Amaro C."/>
        </authorList>
    </citation>
    <scope>NUCLEOTIDE SEQUENCE</scope>
</reference>
<accession>A0A0E9SZU1</accession>
<dbReference type="EMBL" id="GBXM01061751">
    <property type="protein sequence ID" value="JAH46826.1"/>
    <property type="molecule type" value="Transcribed_RNA"/>
</dbReference>
<protein>
    <submittedName>
        <fullName evidence="1">Uncharacterized protein</fullName>
    </submittedName>
</protein>
<evidence type="ECO:0000313" key="1">
    <source>
        <dbReference type="EMBL" id="JAH46826.1"/>
    </source>
</evidence>
<dbReference type="AlphaFoldDB" id="A0A0E9SZU1"/>
<reference evidence="1" key="1">
    <citation type="submission" date="2014-11" db="EMBL/GenBank/DDBJ databases">
        <authorList>
            <person name="Amaro Gonzalez C."/>
        </authorList>
    </citation>
    <scope>NUCLEOTIDE SEQUENCE</scope>
</reference>
<name>A0A0E9SZU1_ANGAN</name>
<sequence>MTLLSLHNTKLMITIRAVVFTVNVIGRCQCQSGNVLTFSKKKRDG</sequence>
<proteinExistence type="predicted"/>